<evidence type="ECO:0000313" key="1">
    <source>
        <dbReference type="EMBL" id="MBC1511276.1"/>
    </source>
</evidence>
<evidence type="ECO:0000313" key="2">
    <source>
        <dbReference type="Proteomes" id="UP000587800"/>
    </source>
</evidence>
<accession>A0ABR6T012</accession>
<proteinExistence type="predicted"/>
<dbReference type="Proteomes" id="UP000587800">
    <property type="component" value="Unassembled WGS sequence"/>
</dbReference>
<sequence length="79" mass="9414">MKNNDPETYPIIQKKSLKEQEAIIQAYLKNKKITFHCTECGYHFPIQQKMQKVSCPKCRATFHRNFKKKVGIKRNEKTQ</sequence>
<dbReference type="RefSeq" id="WP_185395783.1">
    <property type="nucleotide sequence ID" value="NZ_JAASTU010000039.1"/>
</dbReference>
<name>A0ABR6T012_9LIST</name>
<gene>
    <name evidence="1" type="ORF">HCJ59_15470</name>
</gene>
<reference evidence="1 2" key="1">
    <citation type="submission" date="2020-03" db="EMBL/GenBank/DDBJ databases">
        <title>Soil Listeria distribution.</title>
        <authorList>
            <person name="Liao J."/>
            <person name="Wiedmann M."/>
        </authorList>
    </citation>
    <scope>NUCLEOTIDE SEQUENCE [LARGE SCALE GENOMIC DNA]</scope>
    <source>
        <strain evidence="1 2">FSL L7-1515</strain>
    </source>
</reference>
<comment type="caution">
    <text evidence="1">The sequence shown here is derived from an EMBL/GenBank/DDBJ whole genome shotgun (WGS) entry which is preliminary data.</text>
</comment>
<organism evidence="1 2">
    <name type="scientific">Listeria immobilis</name>
    <dbReference type="NCBI Taxonomy" id="2713502"/>
    <lineage>
        <taxon>Bacteria</taxon>
        <taxon>Bacillati</taxon>
        <taxon>Bacillota</taxon>
        <taxon>Bacilli</taxon>
        <taxon>Bacillales</taxon>
        <taxon>Listeriaceae</taxon>
        <taxon>Listeria</taxon>
    </lineage>
</organism>
<protein>
    <submittedName>
        <fullName evidence="1">Uncharacterized protein</fullName>
    </submittedName>
</protein>
<dbReference type="EMBL" id="JAASUB010000033">
    <property type="protein sequence ID" value="MBC1511276.1"/>
    <property type="molecule type" value="Genomic_DNA"/>
</dbReference>
<keyword evidence="2" id="KW-1185">Reference proteome</keyword>